<comment type="caution">
    <text evidence="1">The sequence shown here is derived from an EMBL/GenBank/DDBJ whole genome shotgun (WGS) entry which is preliminary data.</text>
</comment>
<protein>
    <submittedName>
        <fullName evidence="1">Uncharacterized protein</fullName>
    </submittedName>
</protein>
<sequence>GEKDPRCWDKVLEEELSPRGEEDLKYERGILEKIWNPKEENNPLERSGIR</sequence>
<dbReference type="Proteomes" id="UP001314170">
    <property type="component" value="Unassembled WGS sequence"/>
</dbReference>
<keyword evidence="2" id="KW-1185">Reference proteome</keyword>
<reference evidence="1 2" key="1">
    <citation type="submission" date="2024-01" db="EMBL/GenBank/DDBJ databases">
        <authorList>
            <person name="Waweru B."/>
        </authorList>
    </citation>
    <scope>NUCLEOTIDE SEQUENCE [LARGE SCALE GENOMIC DNA]</scope>
</reference>
<organism evidence="1 2">
    <name type="scientific">Dovyalis caffra</name>
    <dbReference type="NCBI Taxonomy" id="77055"/>
    <lineage>
        <taxon>Eukaryota</taxon>
        <taxon>Viridiplantae</taxon>
        <taxon>Streptophyta</taxon>
        <taxon>Embryophyta</taxon>
        <taxon>Tracheophyta</taxon>
        <taxon>Spermatophyta</taxon>
        <taxon>Magnoliopsida</taxon>
        <taxon>eudicotyledons</taxon>
        <taxon>Gunneridae</taxon>
        <taxon>Pentapetalae</taxon>
        <taxon>rosids</taxon>
        <taxon>fabids</taxon>
        <taxon>Malpighiales</taxon>
        <taxon>Salicaceae</taxon>
        <taxon>Flacourtieae</taxon>
        <taxon>Dovyalis</taxon>
    </lineage>
</organism>
<name>A0AAV1SF81_9ROSI</name>
<gene>
    <name evidence="1" type="ORF">DCAF_LOCUS22850</name>
</gene>
<accession>A0AAV1SF81</accession>
<evidence type="ECO:0000313" key="2">
    <source>
        <dbReference type="Proteomes" id="UP001314170"/>
    </source>
</evidence>
<dbReference type="EMBL" id="CAWUPB010001184">
    <property type="protein sequence ID" value="CAK7350124.1"/>
    <property type="molecule type" value="Genomic_DNA"/>
</dbReference>
<feature type="non-terminal residue" evidence="1">
    <location>
        <position position="1"/>
    </location>
</feature>
<dbReference type="AlphaFoldDB" id="A0AAV1SF81"/>
<proteinExistence type="predicted"/>
<evidence type="ECO:0000313" key="1">
    <source>
        <dbReference type="EMBL" id="CAK7350124.1"/>
    </source>
</evidence>